<dbReference type="InterPro" id="IPR023298">
    <property type="entry name" value="ATPase_P-typ_TM_dom_sf"/>
</dbReference>
<keyword evidence="5" id="KW-1185">Reference proteome</keyword>
<organism evidence="4 5">
    <name type="scientific">Camellia sinensis var. sinensis</name>
    <name type="common">China tea</name>
    <dbReference type="NCBI Taxonomy" id="542762"/>
    <lineage>
        <taxon>Eukaryota</taxon>
        <taxon>Viridiplantae</taxon>
        <taxon>Streptophyta</taxon>
        <taxon>Embryophyta</taxon>
        <taxon>Tracheophyta</taxon>
        <taxon>Spermatophyta</taxon>
        <taxon>Magnoliopsida</taxon>
        <taxon>eudicotyledons</taxon>
        <taxon>Gunneridae</taxon>
        <taxon>Pentapetalae</taxon>
        <taxon>asterids</taxon>
        <taxon>Ericales</taxon>
        <taxon>Theaceae</taxon>
        <taxon>Camellia</taxon>
    </lineage>
</organism>
<accession>A0A4S4EN69</accession>
<evidence type="ECO:0000256" key="1">
    <source>
        <dbReference type="ARBA" id="ARBA00022842"/>
    </source>
</evidence>
<dbReference type="PANTHER" id="PTHR24093:SF434">
    <property type="entry name" value="CALCIUM-TRANSPORTING ATPASE 13, PLASMA MEMBRANE-TYPE-RELATED"/>
    <property type="match status" value="1"/>
</dbReference>
<proteinExistence type="predicted"/>
<dbReference type="GO" id="GO:0005886">
    <property type="term" value="C:plasma membrane"/>
    <property type="evidence" value="ECO:0007669"/>
    <property type="project" value="TreeGrafter"/>
</dbReference>
<dbReference type="InterPro" id="IPR059000">
    <property type="entry name" value="ATPase_P-type_domA"/>
</dbReference>
<evidence type="ECO:0000259" key="3">
    <source>
        <dbReference type="Pfam" id="PF00122"/>
    </source>
</evidence>
<gene>
    <name evidence="4" type="ORF">TEA_005741</name>
</gene>
<evidence type="ECO:0000313" key="5">
    <source>
        <dbReference type="Proteomes" id="UP000306102"/>
    </source>
</evidence>
<keyword evidence="2" id="KW-0812">Transmembrane</keyword>
<dbReference type="Pfam" id="PF00122">
    <property type="entry name" value="E1-E2_ATPase"/>
    <property type="match status" value="1"/>
</dbReference>
<feature type="transmembrane region" description="Helical" evidence="2">
    <location>
        <begin position="24"/>
        <end position="42"/>
    </location>
</feature>
<dbReference type="EMBL" id="SDRB02003238">
    <property type="protein sequence ID" value="THG18123.1"/>
    <property type="molecule type" value="Genomic_DNA"/>
</dbReference>
<dbReference type="InterPro" id="IPR008250">
    <property type="entry name" value="ATPase_P-typ_transduc_dom_A_sf"/>
</dbReference>
<keyword evidence="2" id="KW-0472">Membrane</keyword>
<dbReference type="AlphaFoldDB" id="A0A4S4EN69"/>
<feature type="domain" description="P-type ATPase A" evidence="3">
    <location>
        <begin position="67"/>
        <end position="117"/>
    </location>
</feature>
<dbReference type="Proteomes" id="UP000306102">
    <property type="component" value="Unassembled WGS sequence"/>
</dbReference>
<keyword evidence="2" id="KW-1133">Transmembrane helix</keyword>
<protein>
    <recommendedName>
        <fullName evidence="3">P-type ATPase A domain-containing protein</fullName>
    </recommendedName>
</protein>
<evidence type="ECO:0000256" key="2">
    <source>
        <dbReference type="SAM" id="Phobius"/>
    </source>
</evidence>
<comment type="caution">
    <text evidence="4">The sequence shown here is derived from an EMBL/GenBank/DDBJ whole genome shotgun (WGS) entry which is preliminary data.</text>
</comment>
<dbReference type="SUPFAM" id="SSF81653">
    <property type="entry name" value="Calcium ATPase, transduction domain A"/>
    <property type="match status" value="1"/>
</dbReference>
<dbReference type="Gene3D" id="1.20.1110.10">
    <property type="entry name" value="Calcium-transporting ATPase, transmembrane domain"/>
    <property type="match status" value="1"/>
</dbReference>
<feature type="transmembrane region" description="Helical" evidence="2">
    <location>
        <begin position="128"/>
        <end position="148"/>
    </location>
</feature>
<keyword evidence="1" id="KW-0460">Magnesium</keyword>
<dbReference type="STRING" id="542762.A0A4S4EN69"/>
<dbReference type="SUPFAM" id="SSF81665">
    <property type="entry name" value="Calcium ATPase, transmembrane domain M"/>
    <property type="match status" value="1"/>
</dbReference>
<dbReference type="GO" id="GO:0005388">
    <property type="term" value="F:P-type calcium transporter activity"/>
    <property type="evidence" value="ECO:0007669"/>
    <property type="project" value="TreeGrafter"/>
</dbReference>
<sequence>MLKHCGFLENDLIKPSISSQLKEGWYDGGSIFVAVFLVIAVSPGSNFKQNRQFLNLSKVSNNIPIDIVRNGRRKQVLIFKIVVGDVVCLKIGDQVPAYGLFIDGHSLLVEQTPLQGRLNKLTSAIGKIVRYFISVVGIVLAAVTIVGVAIPEGLSLAVTLTLAYSMKRMIADQAMVRKLFAYETMGSVTDICTVKMGTLTLNQMQRTKFWLGRESMQEKSSTSISDNILELLYQGVCFNTTGSVYKSTSGS</sequence>
<reference evidence="4 5" key="1">
    <citation type="journal article" date="2018" name="Proc. Natl. Acad. Sci. U.S.A.">
        <title>Draft genome sequence of Camellia sinensis var. sinensis provides insights into the evolution of the tea genome and tea quality.</title>
        <authorList>
            <person name="Wei C."/>
            <person name="Yang H."/>
            <person name="Wang S."/>
            <person name="Zhao J."/>
            <person name="Liu C."/>
            <person name="Gao L."/>
            <person name="Xia E."/>
            <person name="Lu Y."/>
            <person name="Tai Y."/>
            <person name="She G."/>
            <person name="Sun J."/>
            <person name="Cao H."/>
            <person name="Tong W."/>
            <person name="Gao Q."/>
            <person name="Li Y."/>
            <person name="Deng W."/>
            <person name="Jiang X."/>
            <person name="Wang W."/>
            <person name="Chen Q."/>
            <person name="Zhang S."/>
            <person name="Li H."/>
            <person name="Wu J."/>
            <person name="Wang P."/>
            <person name="Li P."/>
            <person name="Shi C."/>
            <person name="Zheng F."/>
            <person name="Jian J."/>
            <person name="Huang B."/>
            <person name="Shan D."/>
            <person name="Shi M."/>
            <person name="Fang C."/>
            <person name="Yue Y."/>
            <person name="Li F."/>
            <person name="Li D."/>
            <person name="Wei S."/>
            <person name="Han B."/>
            <person name="Jiang C."/>
            <person name="Yin Y."/>
            <person name="Xia T."/>
            <person name="Zhang Z."/>
            <person name="Bennetzen J.L."/>
            <person name="Zhao S."/>
            <person name="Wan X."/>
        </authorList>
    </citation>
    <scope>NUCLEOTIDE SEQUENCE [LARGE SCALE GENOMIC DNA]</scope>
    <source>
        <strain evidence="5">cv. Shuchazao</strain>
        <tissue evidence="4">Leaf</tissue>
    </source>
</reference>
<evidence type="ECO:0000313" key="4">
    <source>
        <dbReference type="EMBL" id="THG18123.1"/>
    </source>
</evidence>
<name>A0A4S4EN69_CAMSN</name>
<dbReference type="PANTHER" id="PTHR24093">
    <property type="entry name" value="CATION TRANSPORTING ATPASE"/>
    <property type="match status" value="1"/>
</dbReference>